<accession>A0A921Q1A8</accession>
<evidence type="ECO:0000313" key="2">
    <source>
        <dbReference type="Proteomes" id="UP000807115"/>
    </source>
</evidence>
<comment type="caution">
    <text evidence="1">The sequence shown here is derived from an EMBL/GenBank/DDBJ whole genome shotgun (WGS) entry which is preliminary data.</text>
</comment>
<protein>
    <submittedName>
        <fullName evidence="1">Uncharacterized protein</fullName>
    </submittedName>
</protein>
<name>A0A921Q1A8_SORBI</name>
<evidence type="ECO:0000313" key="1">
    <source>
        <dbReference type="EMBL" id="KAG0513723.1"/>
    </source>
</evidence>
<proteinExistence type="predicted"/>
<dbReference type="AlphaFoldDB" id="A0A921Q1A8"/>
<dbReference type="Proteomes" id="UP000807115">
    <property type="component" value="Chromosome 10"/>
</dbReference>
<sequence length="166" mass="18384">MVCSAAAAAAGWLVSSFLDNLSSQLRSYADDLLHYLPLLESASANLERLKDYLLRLHVHASTDTAHGVDDILDEIYYKRLADVLIEPRLDLSNILDTPASFAAAWLCSDHPFKRLPSILNKLANMCADNARIASLVMNVIELEHAHYVFEKMSQGGGGELTNSRKR</sequence>
<gene>
    <name evidence="1" type="ORF">BDA96_10G126800</name>
</gene>
<reference evidence="1" key="1">
    <citation type="journal article" date="2019" name="BMC Genomics">
        <title>A new reference genome for Sorghum bicolor reveals high levels of sequence similarity between sweet and grain genotypes: implications for the genetics of sugar metabolism.</title>
        <authorList>
            <person name="Cooper E.A."/>
            <person name="Brenton Z.W."/>
            <person name="Flinn B.S."/>
            <person name="Jenkins J."/>
            <person name="Shu S."/>
            <person name="Flowers D."/>
            <person name="Luo F."/>
            <person name="Wang Y."/>
            <person name="Xia P."/>
            <person name="Barry K."/>
            <person name="Daum C."/>
            <person name="Lipzen A."/>
            <person name="Yoshinaga Y."/>
            <person name="Schmutz J."/>
            <person name="Saski C."/>
            <person name="Vermerris W."/>
            <person name="Kresovich S."/>
        </authorList>
    </citation>
    <scope>NUCLEOTIDE SEQUENCE</scope>
</reference>
<dbReference type="EMBL" id="CM027689">
    <property type="protein sequence ID" value="KAG0513723.1"/>
    <property type="molecule type" value="Genomic_DNA"/>
</dbReference>
<organism evidence="1 2">
    <name type="scientific">Sorghum bicolor</name>
    <name type="common">Sorghum</name>
    <name type="synonym">Sorghum vulgare</name>
    <dbReference type="NCBI Taxonomy" id="4558"/>
    <lineage>
        <taxon>Eukaryota</taxon>
        <taxon>Viridiplantae</taxon>
        <taxon>Streptophyta</taxon>
        <taxon>Embryophyta</taxon>
        <taxon>Tracheophyta</taxon>
        <taxon>Spermatophyta</taxon>
        <taxon>Magnoliopsida</taxon>
        <taxon>Liliopsida</taxon>
        <taxon>Poales</taxon>
        <taxon>Poaceae</taxon>
        <taxon>PACMAD clade</taxon>
        <taxon>Panicoideae</taxon>
        <taxon>Andropogonodae</taxon>
        <taxon>Andropogoneae</taxon>
        <taxon>Sorghinae</taxon>
        <taxon>Sorghum</taxon>
    </lineage>
</organism>
<reference evidence="1" key="2">
    <citation type="submission" date="2020-10" db="EMBL/GenBank/DDBJ databases">
        <authorList>
            <person name="Cooper E.A."/>
            <person name="Brenton Z.W."/>
            <person name="Flinn B.S."/>
            <person name="Jenkins J."/>
            <person name="Shu S."/>
            <person name="Flowers D."/>
            <person name="Luo F."/>
            <person name="Wang Y."/>
            <person name="Xia P."/>
            <person name="Barry K."/>
            <person name="Daum C."/>
            <person name="Lipzen A."/>
            <person name="Yoshinaga Y."/>
            <person name="Schmutz J."/>
            <person name="Saski C."/>
            <person name="Vermerris W."/>
            <person name="Kresovich S."/>
        </authorList>
    </citation>
    <scope>NUCLEOTIDE SEQUENCE</scope>
</reference>